<dbReference type="GeneID" id="54991451"/>
<organism evidence="1 2">
    <name type="scientific">Dickeya phage Dagda</name>
    <dbReference type="NCBI Taxonomy" id="2163630"/>
    <lineage>
        <taxon>Viruses</taxon>
        <taxon>Duplodnaviria</taxon>
        <taxon>Heunggongvirae</taxon>
        <taxon>Uroviricota</taxon>
        <taxon>Caudoviricetes</taxon>
        <taxon>Autographivirales</taxon>
        <taxon>Autotranscriptaviridae</taxon>
        <taxon>Studiervirinae</taxon>
        <taxon>Aarhusvirus</taxon>
        <taxon>Aarhusvirus dagda</taxon>
    </lineage>
</organism>
<proteinExistence type="predicted"/>
<dbReference type="Gene3D" id="3.30.460.10">
    <property type="entry name" value="Beta Polymerase, domain 2"/>
    <property type="match status" value="1"/>
</dbReference>
<protein>
    <submittedName>
        <fullName evidence="1">tRNA nucleotidyltransferase</fullName>
    </submittedName>
</protein>
<accession>A0A2S1GSK6</accession>
<dbReference type="RefSeq" id="YP_009800945.1">
    <property type="nucleotide sequence ID" value="NC_047961.1"/>
</dbReference>
<evidence type="ECO:0000313" key="1">
    <source>
        <dbReference type="EMBL" id="AWD92374.1"/>
    </source>
</evidence>
<dbReference type="Proteomes" id="UP000246267">
    <property type="component" value="Segment"/>
</dbReference>
<dbReference type="KEGG" id="vg:54991451"/>
<dbReference type="InterPro" id="IPR043519">
    <property type="entry name" value="NT_sf"/>
</dbReference>
<reference evidence="1 2" key="1">
    <citation type="journal article" name="Viruses">
        <title>Unlocking the Potential of 46 New Bacteriophages for Biocontrol of Dickeya Solani.</title>
        <authorList>
            <person name="Carstens A.B."/>
            <person name="Djurhuus A.M."/>
            <person name="Kot W."/>
            <person name="Jacobs-Sera D."/>
            <person name="Hatfull G.F."/>
            <person name="Hansen L.H."/>
        </authorList>
    </citation>
    <scope>NUCLEOTIDE SEQUENCE [LARGE SCALE GENOMIC DNA]</scope>
</reference>
<dbReference type="EMBL" id="MH059632">
    <property type="protein sequence ID" value="AWD92374.1"/>
    <property type="molecule type" value="Genomic_DNA"/>
</dbReference>
<dbReference type="SUPFAM" id="SSF81301">
    <property type="entry name" value="Nucleotidyltransferase"/>
    <property type="match status" value="1"/>
</dbReference>
<keyword evidence="2" id="KW-1185">Reference proteome</keyword>
<name>A0A2S1GSK6_9CAUD</name>
<dbReference type="GO" id="GO:0016740">
    <property type="term" value="F:transferase activity"/>
    <property type="evidence" value="ECO:0007669"/>
    <property type="project" value="UniProtKB-KW"/>
</dbReference>
<sequence>MNELIHERILVALEVQAMLKRHTEIKPVIAGGFARDVYYNRVPKDCDIIFPNTVSYQALSGFFASLGISSHTILMYRAGEEIDRIKTVNKMTYKGVDFDIIVYDIEPDEEVTDYFDFNFSQFILTGHTAVFKGDPLTWDHDCGGIKTLKRVREDSSMKRCEYVFNKWMEYRKAHNEAQREADL</sequence>
<evidence type="ECO:0000313" key="2">
    <source>
        <dbReference type="Proteomes" id="UP000246267"/>
    </source>
</evidence>